<keyword evidence="3" id="KW-1185">Reference proteome</keyword>
<evidence type="ECO:0000259" key="1">
    <source>
        <dbReference type="Pfam" id="PF03992"/>
    </source>
</evidence>
<reference evidence="2 3" key="1">
    <citation type="submission" date="2024-07" db="EMBL/GenBank/DDBJ databases">
        <title>Section-level genome sequencing and comparative genomics of Aspergillus sections Usti and Cavernicolus.</title>
        <authorList>
            <consortium name="Lawrence Berkeley National Laboratory"/>
            <person name="Nybo J.L."/>
            <person name="Vesth T.C."/>
            <person name="Theobald S."/>
            <person name="Frisvad J.C."/>
            <person name="Larsen T.O."/>
            <person name="Kjaerboelling I."/>
            <person name="Rothschild-Mancinelli K."/>
            <person name="Lyhne E.K."/>
            <person name="Kogle M.E."/>
            <person name="Barry K."/>
            <person name="Clum A."/>
            <person name="Na H."/>
            <person name="Ledsgaard L."/>
            <person name="Lin J."/>
            <person name="Lipzen A."/>
            <person name="Kuo A."/>
            <person name="Riley R."/>
            <person name="Mondo S."/>
            <person name="LaButti K."/>
            <person name="Haridas S."/>
            <person name="Pangalinan J."/>
            <person name="Salamov A.A."/>
            <person name="Simmons B.A."/>
            <person name="Magnuson J.K."/>
            <person name="Chen J."/>
            <person name="Drula E."/>
            <person name="Henrissat B."/>
            <person name="Wiebenga A."/>
            <person name="Lubbers R.J."/>
            <person name="Gomes A.C."/>
            <person name="Makela M.R."/>
            <person name="Stajich J."/>
            <person name="Grigoriev I.V."/>
            <person name="Mortensen U.H."/>
            <person name="De vries R.P."/>
            <person name="Baker S.E."/>
            <person name="Andersen M.R."/>
        </authorList>
    </citation>
    <scope>NUCLEOTIDE SEQUENCE [LARGE SCALE GENOMIC DNA]</scope>
    <source>
        <strain evidence="2 3">CBS 600.67</strain>
    </source>
</reference>
<gene>
    <name evidence="2" type="ORF">BDW59DRAFT_167942</name>
</gene>
<feature type="domain" description="ABM" evidence="1">
    <location>
        <begin position="79"/>
        <end position="134"/>
    </location>
</feature>
<comment type="caution">
    <text evidence="2">The sequence shown here is derived from an EMBL/GenBank/DDBJ whole genome shotgun (WGS) entry which is preliminary data.</text>
</comment>
<proteinExistence type="predicted"/>
<dbReference type="Pfam" id="PF03992">
    <property type="entry name" value="ABM"/>
    <property type="match status" value="1"/>
</dbReference>
<accession>A0ABR4H8N0</accession>
<evidence type="ECO:0000313" key="3">
    <source>
        <dbReference type="Proteomes" id="UP001610335"/>
    </source>
</evidence>
<dbReference type="Gene3D" id="3.30.70.100">
    <property type="match status" value="1"/>
</dbReference>
<dbReference type="Proteomes" id="UP001610335">
    <property type="component" value="Unassembled WGS sequence"/>
</dbReference>
<protein>
    <recommendedName>
        <fullName evidence="1">ABM domain-containing protein</fullName>
    </recommendedName>
</protein>
<evidence type="ECO:0000313" key="2">
    <source>
        <dbReference type="EMBL" id="KAL2811821.1"/>
    </source>
</evidence>
<name>A0ABR4H8N0_9EURO</name>
<organism evidence="2 3">
    <name type="scientific">Aspergillus cavernicola</name>
    <dbReference type="NCBI Taxonomy" id="176166"/>
    <lineage>
        <taxon>Eukaryota</taxon>
        <taxon>Fungi</taxon>
        <taxon>Dikarya</taxon>
        <taxon>Ascomycota</taxon>
        <taxon>Pezizomycotina</taxon>
        <taxon>Eurotiomycetes</taxon>
        <taxon>Eurotiomycetidae</taxon>
        <taxon>Eurotiales</taxon>
        <taxon>Aspergillaceae</taxon>
        <taxon>Aspergillus</taxon>
        <taxon>Aspergillus subgen. Nidulantes</taxon>
    </lineage>
</organism>
<dbReference type="InterPro" id="IPR011008">
    <property type="entry name" value="Dimeric_a/b-barrel"/>
</dbReference>
<dbReference type="SUPFAM" id="SSF54909">
    <property type="entry name" value="Dimeric alpha+beta barrel"/>
    <property type="match status" value="1"/>
</dbReference>
<dbReference type="InterPro" id="IPR007138">
    <property type="entry name" value="ABM_dom"/>
</dbReference>
<dbReference type="EMBL" id="JBFXLS010000219">
    <property type="protein sequence ID" value="KAL2811821.1"/>
    <property type="molecule type" value="Genomic_DNA"/>
</dbReference>
<sequence>MLVQLTRVPEYGYIFWIFLLCYCDRLWGSFSFRPTEGISGIDAKKHSGALVVPSSLKDAFIGITIHMDLSLAPNGEFAIYGTLTAAPGHNKTVADMIWQIMKLSEAHEGTLHYCVTQDPEDPSLFHLFERYVDRLPSWSTRRCLLYVD</sequence>